<keyword evidence="10 13" id="KW-0472">Membrane</keyword>
<sequence length="193" mass="21989">MSKTRFEAFTDGVIAVIITIMVLDIKVPAKPTWQSLAGIGQNALVYVISFILIFSVWISHHRIMLNLHSPDTPLLWINAFFLLFLSFAPLSTAWVGHYITYPLPEFLFSLNSLCNMLMIRALSNHVRHIENFNEKTQATYSAIQGKTRYNIILAVFCCIISFFVPLLAFVVSAGIAIYWILNGLLVHYQYGHY</sequence>
<evidence type="ECO:0000256" key="1">
    <source>
        <dbReference type="ARBA" id="ARBA00004141"/>
    </source>
</evidence>
<keyword evidence="3" id="KW-0813">Transport</keyword>
<dbReference type="Proteomes" id="UP000005444">
    <property type="component" value="Chromosome"/>
</dbReference>
<feature type="transmembrane region" description="Helical" evidence="13">
    <location>
        <begin position="12"/>
        <end position="29"/>
    </location>
</feature>
<feature type="transmembrane region" description="Helical" evidence="13">
    <location>
        <begin position="106"/>
        <end position="123"/>
    </location>
</feature>
<evidence type="ECO:0000256" key="13">
    <source>
        <dbReference type="SAM" id="Phobius"/>
    </source>
</evidence>
<keyword evidence="15" id="KW-1185">Reference proteome</keyword>
<keyword evidence="11" id="KW-0407">Ion channel</keyword>
<evidence type="ECO:0000256" key="9">
    <source>
        <dbReference type="ARBA" id="ARBA00023065"/>
    </source>
</evidence>
<evidence type="ECO:0008006" key="16">
    <source>
        <dbReference type="Google" id="ProtNLM"/>
    </source>
</evidence>
<proteinExistence type="inferred from homology"/>
<keyword evidence="9" id="KW-0406">Ion transport</keyword>
<comment type="catalytic activity">
    <reaction evidence="12">
        <text>K(+)(in) = K(+)(out)</text>
        <dbReference type="Rhea" id="RHEA:29463"/>
        <dbReference type="ChEBI" id="CHEBI:29103"/>
    </reaction>
</comment>
<gene>
    <name evidence="14" type="ordered locus">PECL_128</name>
</gene>
<keyword evidence="6" id="KW-0631">Potassium channel</keyword>
<dbReference type="HOGENOM" id="CLU_090238_1_0_9"/>
<evidence type="ECO:0000256" key="6">
    <source>
        <dbReference type="ARBA" id="ARBA00022826"/>
    </source>
</evidence>
<keyword evidence="5 13" id="KW-0812">Transmembrane</keyword>
<dbReference type="GO" id="GO:0015252">
    <property type="term" value="F:proton channel activity"/>
    <property type="evidence" value="ECO:0007669"/>
    <property type="project" value="InterPro"/>
</dbReference>
<keyword evidence="8 13" id="KW-1133">Transmembrane helix</keyword>
<dbReference type="KEGG" id="pce:PECL_128"/>
<evidence type="ECO:0000256" key="5">
    <source>
        <dbReference type="ARBA" id="ARBA00022692"/>
    </source>
</evidence>
<reference evidence="14 15" key="1">
    <citation type="journal article" date="2012" name="J. Bacteriol.">
        <title>Complete Genome Sequence of the Beer Spoilage Organism Pediococcus claussenii ATCC BAA-344T.</title>
        <authorList>
            <person name="Pittet V."/>
            <person name="Abegunde T."/>
            <person name="Marfleet T."/>
            <person name="Haakensen M."/>
            <person name="Morrow K."/>
            <person name="Jayaprakash T."/>
            <person name="Schroeder K."/>
            <person name="Trost B."/>
            <person name="Byrns S."/>
            <person name="Bergsveinson J."/>
            <person name="Kusalik A."/>
            <person name="Ziola B."/>
        </authorList>
    </citation>
    <scope>NUCLEOTIDE SEQUENCE [LARGE SCALE GENOMIC DNA]</scope>
    <source>
        <strain evidence="14 15">ATCC BAA-344</strain>
    </source>
</reference>
<dbReference type="Pfam" id="PF06736">
    <property type="entry name" value="TMEM175"/>
    <property type="match status" value="1"/>
</dbReference>
<comment type="subcellular location">
    <subcellularLocation>
        <location evidence="1">Membrane</location>
        <topology evidence="1">Multi-pass membrane protein</topology>
    </subcellularLocation>
</comment>
<dbReference type="RefSeq" id="WP_014214652.1">
    <property type="nucleotide sequence ID" value="NC_016605.1"/>
</dbReference>
<comment type="similarity">
    <text evidence="2">Belongs to the TMEM175 family.</text>
</comment>
<dbReference type="AlphaFoldDB" id="G8PES4"/>
<dbReference type="eggNOG" id="COG3548">
    <property type="taxonomic scope" value="Bacteria"/>
</dbReference>
<dbReference type="EMBL" id="CP003137">
    <property type="protein sequence ID" value="AEV94454.1"/>
    <property type="molecule type" value="Genomic_DNA"/>
</dbReference>
<dbReference type="PATRIC" id="fig|701521.8.peg.119"/>
<dbReference type="GO" id="GO:0005267">
    <property type="term" value="F:potassium channel activity"/>
    <property type="evidence" value="ECO:0007669"/>
    <property type="project" value="UniProtKB-KW"/>
</dbReference>
<dbReference type="GO" id="GO:0016020">
    <property type="term" value="C:membrane"/>
    <property type="evidence" value="ECO:0007669"/>
    <property type="project" value="UniProtKB-SubCell"/>
</dbReference>
<feature type="transmembrane region" description="Helical" evidence="13">
    <location>
        <begin position="35"/>
        <end position="58"/>
    </location>
</feature>
<evidence type="ECO:0000256" key="8">
    <source>
        <dbReference type="ARBA" id="ARBA00022989"/>
    </source>
</evidence>
<organism evidence="14 15">
    <name type="scientific">Pediococcus claussenii (strain ATCC BAA-344 / DSM 14800 / JCM 18046 / KCTC 3811 / LMG 21948 / P06)</name>
    <dbReference type="NCBI Taxonomy" id="701521"/>
    <lineage>
        <taxon>Bacteria</taxon>
        <taxon>Bacillati</taxon>
        <taxon>Bacillota</taxon>
        <taxon>Bacilli</taxon>
        <taxon>Lactobacillales</taxon>
        <taxon>Lactobacillaceae</taxon>
        <taxon>Pediococcus</taxon>
    </lineage>
</organism>
<accession>G8PES4</accession>
<evidence type="ECO:0000256" key="10">
    <source>
        <dbReference type="ARBA" id="ARBA00023136"/>
    </source>
</evidence>
<evidence type="ECO:0000313" key="15">
    <source>
        <dbReference type="Proteomes" id="UP000005444"/>
    </source>
</evidence>
<evidence type="ECO:0000313" key="14">
    <source>
        <dbReference type="EMBL" id="AEV94454.1"/>
    </source>
</evidence>
<dbReference type="InterPro" id="IPR010617">
    <property type="entry name" value="TMEM175-like"/>
</dbReference>
<evidence type="ECO:0000256" key="4">
    <source>
        <dbReference type="ARBA" id="ARBA00022538"/>
    </source>
</evidence>
<name>G8PES4_PEDCP</name>
<evidence type="ECO:0000256" key="12">
    <source>
        <dbReference type="ARBA" id="ARBA00034430"/>
    </source>
</evidence>
<feature type="transmembrane region" description="Helical" evidence="13">
    <location>
        <begin position="79"/>
        <end position="100"/>
    </location>
</feature>
<evidence type="ECO:0000256" key="2">
    <source>
        <dbReference type="ARBA" id="ARBA00006920"/>
    </source>
</evidence>
<feature type="transmembrane region" description="Helical" evidence="13">
    <location>
        <begin position="151"/>
        <end position="181"/>
    </location>
</feature>
<evidence type="ECO:0000256" key="3">
    <source>
        <dbReference type="ARBA" id="ARBA00022448"/>
    </source>
</evidence>
<keyword evidence="4" id="KW-0633">Potassium transport</keyword>
<keyword evidence="7" id="KW-0630">Potassium</keyword>
<evidence type="ECO:0000256" key="7">
    <source>
        <dbReference type="ARBA" id="ARBA00022958"/>
    </source>
</evidence>
<protein>
    <recommendedName>
        <fullName evidence="16">Integral membrane protein</fullName>
    </recommendedName>
</protein>
<evidence type="ECO:0000256" key="11">
    <source>
        <dbReference type="ARBA" id="ARBA00023303"/>
    </source>
</evidence>